<dbReference type="Proteomes" id="UP000014160">
    <property type="component" value="Unassembled WGS sequence"/>
</dbReference>
<dbReference type="PANTHER" id="PTHR43479">
    <property type="entry name" value="ACREF/ENVCD OPERON REPRESSOR-RELATED"/>
    <property type="match status" value="1"/>
</dbReference>
<dbReference type="PROSITE" id="PS50977">
    <property type="entry name" value="HTH_TETR_2"/>
    <property type="match status" value="1"/>
</dbReference>
<keyword evidence="7" id="KW-1185">Reference proteome</keyword>
<evidence type="ECO:0000256" key="2">
    <source>
        <dbReference type="PROSITE-ProRule" id="PRU00335"/>
    </source>
</evidence>
<dbReference type="Proteomes" id="UP000013750">
    <property type="component" value="Unassembled WGS sequence"/>
</dbReference>
<dbReference type="PRINTS" id="PR00455">
    <property type="entry name" value="HTHTETR"/>
</dbReference>
<evidence type="ECO:0000313" key="4">
    <source>
        <dbReference type="EMBL" id="EOI57012.1"/>
    </source>
</evidence>
<feature type="domain" description="HTH tetR-type" evidence="3">
    <location>
        <begin position="11"/>
        <end position="71"/>
    </location>
</feature>
<evidence type="ECO:0000256" key="1">
    <source>
        <dbReference type="ARBA" id="ARBA00023125"/>
    </source>
</evidence>
<dbReference type="InterPro" id="IPR023772">
    <property type="entry name" value="DNA-bd_HTH_TetR-type_CS"/>
</dbReference>
<protein>
    <recommendedName>
        <fullName evidence="3">HTH tetR-type domain-containing protein</fullName>
    </recommendedName>
</protein>
<feature type="DNA-binding region" description="H-T-H motif" evidence="2">
    <location>
        <begin position="34"/>
        <end position="53"/>
    </location>
</feature>
<dbReference type="RefSeq" id="WP_010779645.1">
    <property type="nucleotide sequence ID" value="NZ_ASWH01000001.1"/>
</dbReference>
<dbReference type="PROSITE" id="PS01081">
    <property type="entry name" value="HTH_TETR_1"/>
    <property type="match status" value="1"/>
</dbReference>
<keyword evidence="1 2" id="KW-0238">DNA-binding</keyword>
<reference evidence="5 7" key="2">
    <citation type="submission" date="2013-03" db="EMBL/GenBank/DDBJ databases">
        <title>The Genome Sequence of Enterococcus gilvus ATCC BAA-350 (PacBio/Illumina hybrid assembly).</title>
        <authorList>
            <consortium name="The Broad Institute Genomics Platform"/>
            <consortium name="The Broad Institute Genome Sequencing Center for Infectious Disease"/>
            <person name="Earl A."/>
            <person name="Russ C."/>
            <person name="Gilmore M."/>
            <person name="Surin D."/>
            <person name="Walker B."/>
            <person name="Young S."/>
            <person name="Zeng Q."/>
            <person name="Gargeya S."/>
            <person name="Fitzgerald M."/>
            <person name="Haas B."/>
            <person name="Abouelleil A."/>
            <person name="Allen A.W."/>
            <person name="Alvarado L."/>
            <person name="Arachchi H.M."/>
            <person name="Berlin A.M."/>
            <person name="Chapman S.B."/>
            <person name="Gainer-Dewar J."/>
            <person name="Goldberg J."/>
            <person name="Griggs A."/>
            <person name="Gujja S."/>
            <person name="Hansen M."/>
            <person name="Howarth C."/>
            <person name="Imamovic A."/>
            <person name="Ireland A."/>
            <person name="Larimer J."/>
            <person name="McCowan C."/>
            <person name="Murphy C."/>
            <person name="Pearson M."/>
            <person name="Poon T.W."/>
            <person name="Priest M."/>
            <person name="Roberts A."/>
            <person name="Saif S."/>
            <person name="Shea T."/>
            <person name="Sisk P."/>
            <person name="Sykes S."/>
            <person name="Wortman J."/>
            <person name="Nusbaum C."/>
            <person name="Birren B."/>
        </authorList>
    </citation>
    <scope>NUCLEOTIDE SEQUENCE [LARGE SCALE GENOMIC DNA]</scope>
    <source>
        <strain evidence="5 7">ATCC BAA-350</strain>
    </source>
</reference>
<proteinExistence type="predicted"/>
<dbReference type="AlphaFoldDB" id="R2Y3X5"/>
<dbReference type="GeneID" id="301215314"/>
<evidence type="ECO:0000313" key="6">
    <source>
        <dbReference type="Proteomes" id="UP000013750"/>
    </source>
</evidence>
<dbReference type="InterPro" id="IPR050624">
    <property type="entry name" value="HTH-type_Tx_Regulator"/>
</dbReference>
<organism evidence="4 6">
    <name type="scientific">Enterococcus gilvus ATCC BAA-350</name>
    <dbReference type="NCBI Taxonomy" id="1158614"/>
    <lineage>
        <taxon>Bacteria</taxon>
        <taxon>Bacillati</taxon>
        <taxon>Bacillota</taxon>
        <taxon>Bacilli</taxon>
        <taxon>Lactobacillales</taxon>
        <taxon>Enterococcaceae</taxon>
        <taxon>Enterococcus</taxon>
    </lineage>
</organism>
<dbReference type="EMBL" id="AJDQ01000006">
    <property type="protein sequence ID" value="EOI57012.1"/>
    <property type="molecule type" value="Genomic_DNA"/>
</dbReference>
<dbReference type="Gene3D" id="1.10.357.10">
    <property type="entry name" value="Tetracycline Repressor, domain 2"/>
    <property type="match status" value="1"/>
</dbReference>
<dbReference type="eggNOG" id="COG1309">
    <property type="taxonomic scope" value="Bacteria"/>
</dbReference>
<dbReference type="InterPro" id="IPR009057">
    <property type="entry name" value="Homeodomain-like_sf"/>
</dbReference>
<gene>
    <name evidence="5" type="ORF">I592_02741</name>
    <name evidence="4" type="ORF">UKC_01226</name>
</gene>
<reference evidence="4 6" key="1">
    <citation type="submission" date="2013-02" db="EMBL/GenBank/DDBJ databases">
        <title>The Genome Sequence of Enterococcus gilvus ATCC BAA-350.</title>
        <authorList>
            <consortium name="The Broad Institute Genome Sequencing Platform"/>
            <consortium name="The Broad Institute Genome Sequencing Center for Infectious Disease"/>
            <person name="Earl A.M."/>
            <person name="Gilmore M.S."/>
            <person name="Lebreton F."/>
            <person name="Walker B."/>
            <person name="Young S.K."/>
            <person name="Zeng Q."/>
            <person name="Gargeya S."/>
            <person name="Fitzgerald M."/>
            <person name="Haas B."/>
            <person name="Abouelleil A."/>
            <person name="Alvarado L."/>
            <person name="Arachchi H.M."/>
            <person name="Berlin A.M."/>
            <person name="Chapman S.B."/>
            <person name="Dewar J."/>
            <person name="Goldberg J."/>
            <person name="Griggs A."/>
            <person name="Gujja S."/>
            <person name="Hansen M."/>
            <person name="Howarth C."/>
            <person name="Imamovic A."/>
            <person name="Larimer J."/>
            <person name="McCowan C."/>
            <person name="Murphy C."/>
            <person name="Neiman D."/>
            <person name="Pearson M."/>
            <person name="Priest M."/>
            <person name="Roberts A."/>
            <person name="Saif S."/>
            <person name="Shea T."/>
            <person name="Sisk P."/>
            <person name="Sykes S."/>
            <person name="Wortman J."/>
            <person name="Nusbaum C."/>
            <person name="Birren B."/>
        </authorList>
    </citation>
    <scope>NUCLEOTIDE SEQUENCE [LARGE SCALE GENOMIC DNA]</scope>
    <source>
        <strain evidence="4 6">ATCC BAA-350</strain>
    </source>
</reference>
<evidence type="ECO:0000313" key="5">
    <source>
        <dbReference type="EMBL" id="EOW83414.1"/>
    </source>
</evidence>
<evidence type="ECO:0000259" key="3">
    <source>
        <dbReference type="PROSITE" id="PS50977"/>
    </source>
</evidence>
<dbReference type="PATRIC" id="fig|1158614.3.peg.1232"/>
<comment type="caution">
    <text evidence="4">The sequence shown here is derived from an EMBL/GenBank/DDBJ whole genome shotgun (WGS) entry which is preliminary data.</text>
</comment>
<dbReference type="InterPro" id="IPR001647">
    <property type="entry name" value="HTH_TetR"/>
</dbReference>
<dbReference type="PANTHER" id="PTHR43479:SF11">
    <property type="entry name" value="ACREF_ENVCD OPERON REPRESSOR-RELATED"/>
    <property type="match status" value="1"/>
</dbReference>
<evidence type="ECO:0000313" key="7">
    <source>
        <dbReference type="Proteomes" id="UP000014160"/>
    </source>
</evidence>
<dbReference type="SUPFAM" id="SSF46689">
    <property type="entry name" value="Homeodomain-like"/>
    <property type="match status" value="1"/>
</dbReference>
<accession>R2Y3X5</accession>
<dbReference type="GO" id="GO:0003677">
    <property type="term" value="F:DNA binding"/>
    <property type="evidence" value="ECO:0007669"/>
    <property type="project" value="UniProtKB-UniRule"/>
</dbReference>
<dbReference type="HOGENOM" id="CLU_069356_42_0_9"/>
<dbReference type="Pfam" id="PF00440">
    <property type="entry name" value="TetR_N"/>
    <property type="match status" value="1"/>
</dbReference>
<dbReference type="EMBL" id="ASWH01000001">
    <property type="protein sequence ID" value="EOW83414.1"/>
    <property type="molecule type" value="Genomic_DNA"/>
</dbReference>
<sequence length="196" mass="23330">MPRELTPDEKARNKQMLVDKGRALVYQYGIKKVSVDDVVASAGIAKGSFYHYFSSKDEFLYAIVYQIHRELFGRLKIIAERIKPLSSHERRQTIKAFSDQFFSSNDMIFFVKEQQEIQRFLLRYSKEKMAELETYEKQNYRDFFAILEIEDKHPEIVQNYVHLLGFGMFHREVMIDTYLTETVHIMLDGLMDYLEL</sequence>
<name>R2Y3X5_9ENTE</name>
<dbReference type="OrthoDB" id="9812993at2"/>